<proteinExistence type="inferred from homology"/>
<comment type="cofactor">
    <cofactor evidence="1">
        <name>FMN</name>
        <dbReference type="ChEBI" id="CHEBI:58210"/>
    </cofactor>
</comment>
<dbReference type="PATRIC" id="fig|1202724.3.peg.1375"/>
<dbReference type="RefSeq" id="WP_054406956.1">
    <property type="nucleotide sequence ID" value="NZ_FOYA01000003.1"/>
</dbReference>
<gene>
    <name evidence="8" type="ORF">AM493_06605</name>
</gene>
<evidence type="ECO:0000256" key="5">
    <source>
        <dbReference type="ARBA" id="ARBA00022857"/>
    </source>
</evidence>
<dbReference type="InterPro" id="IPR029479">
    <property type="entry name" value="Nitroreductase"/>
</dbReference>
<evidence type="ECO:0000256" key="4">
    <source>
        <dbReference type="ARBA" id="ARBA00022643"/>
    </source>
</evidence>
<keyword evidence="4" id="KW-0288">FMN</keyword>
<evidence type="ECO:0000259" key="7">
    <source>
        <dbReference type="Pfam" id="PF00881"/>
    </source>
</evidence>
<sequence length="210" mass="23213">MTDLIQDLQWRYATKKYTSQTVSEKLVAQIVEAVNLSASSCGLQPYRLFVISNPEVKKQLAEGSFNSQIGESSHLLVFAGMNRITTGYITEYVSMMERQREMEPGALSEFADNLISFFSTQTAEQNAIWSSKQAYIGLGTALIAAAALKVDSTPMEGFDANVFDKVLGLTDKGLHCSVILSLGYRDQANDFLASLKKTRLPITEFSTEIK</sequence>
<dbReference type="Proteomes" id="UP000037755">
    <property type="component" value="Unassembled WGS sequence"/>
</dbReference>
<dbReference type="PANTHER" id="PTHR43673">
    <property type="entry name" value="NAD(P)H NITROREDUCTASE YDGI-RELATED"/>
    <property type="match status" value="1"/>
</dbReference>
<feature type="domain" description="Nitroreductase" evidence="7">
    <location>
        <begin position="9"/>
        <end position="184"/>
    </location>
</feature>
<evidence type="ECO:0000256" key="3">
    <source>
        <dbReference type="ARBA" id="ARBA00022630"/>
    </source>
</evidence>
<accession>A0A0M9VHM8</accession>
<dbReference type="EMBL" id="LIYD01000005">
    <property type="protein sequence ID" value="KOS05746.1"/>
    <property type="molecule type" value="Genomic_DNA"/>
</dbReference>
<evidence type="ECO:0000313" key="8">
    <source>
        <dbReference type="EMBL" id="KOS05746.1"/>
    </source>
</evidence>
<dbReference type="Gene3D" id="3.40.109.10">
    <property type="entry name" value="NADH Oxidase"/>
    <property type="match status" value="1"/>
</dbReference>
<reference evidence="8 9" key="1">
    <citation type="submission" date="2015-08" db="EMBL/GenBank/DDBJ databases">
        <title>Whole genome sequence of Flavobacterium akiainvivens IK-1T, from decaying Wikstroemia oahuensis, an endemic Hawaiian shrub.</title>
        <authorList>
            <person name="Wan X."/>
            <person name="Hou S."/>
            <person name="Saito J."/>
            <person name="Donachie S."/>
        </authorList>
    </citation>
    <scope>NUCLEOTIDE SEQUENCE [LARGE SCALE GENOMIC DNA]</scope>
    <source>
        <strain evidence="8 9">IK-1</strain>
    </source>
</reference>
<keyword evidence="3" id="KW-0285">Flavoprotein</keyword>
<comment type="similarity">
    <text evidence="2">Belongs to the nitroreductase family.</text>
</comment>
<dbReference type="AlphaFoldDB" id="A0A0M9VHM8"/>
<evidence type="ECO:0000256" key="1">
    <source>
        <dbReference type="ARBA" id="ARBA00001917"/>
    </source>
</evidence>
<dbReference type="CDD" id="cd02149">
    <property type="entry name" value="NfsB-like"/>
    <property type="match status" value="1"/>
</dbReference>
<comment type="caution">
    <text evidence="8">The sequence shown here is derived from an EMBL/GenBank/DDBJ whole genome shotgun (WGS) entry which is preliminary data.</text>
</comment>
<dbReference type="InterPro" id="IPR033878">
    <property type="entry name" value="NfsB-like"/>
</dbReference>
<dbReference type="GO" id="GO:0016491">
    <property type="term" value="F:oxidoreductase activity"/>
    <property type="evidence" value="ECO:0007669"/>
    <property type="project" value="UniProtKB-KW"/>
</dbReference>
<keyword evidence="6" id="KW-0560">Oxidoreductase</keyword>
<dbReference type="STRING" id="1202724.AM493_06605"/>
<dbReference type="OrthoDB" id="9809288at2"/>
<name>A0A0M9VHM8_9FLAO</name>
<dbReference type="SUPFAM" id="SSF55469">
    <property type="entry name" value="FMN-dependent nitroreductase-like"/>
    <property type="match status" value="1"/>
</dbReference>
<keyword evidence="5" id="KW-0521">NADP</keyword>
<keyword evidence="9" id="KW-1185">Reference proteome</keyword>
<dbReference type="InterPro" id="IPR000415">
    <property type="entry name" value="Nitroreductase-like"/>
</dbReference>
<evidence type="ECO:0000313" key="9">
    <source>
        <dbReference type="Proteomes" id="UP000037755"/>
    </source>
</evidence>
<organism evidence="8 9">
    <name type="scientific">Flavobacterium akiainvivens</name>
    <dbReference type="NCBI Taxonomy" id="1202724"/>
    <lineage>
        <taxon>Bacteria</taxon>
        <taxon>Pseudomonadati</taxon>
        <taxon>Bacteroidota</taxon>
        <taxon>Flavobacteriia</taxon>
        <taxon>Flavobacteriales</taxon>
        <taxon>Flavobacteriaceae</taxon>
        <taxon>Flavobacterium</taxon>
    </lineage>
</organism>
<protein>
    <submittedName>
        <fullName evidence="8">Nitroreductase</fullName>
    </submittedName>
</protein>
<dbReference type="Pfam" id="PF00881">
    <property type="entry name" value="Nitroreductase"/>
    <property type="match status" value="1"/>
</dbReference>
<evidence type="ECO:0000256" key="2">
    <source>
        <dbReference type="ARBA" id="ARBA00007118"/>
    </source>
</evidence>
<evidence type="ECO:0000256" key="6">
    <source>
        <dbReference type="ARBA" id="ARBA00023002"/>
    </source>
</evidence>
<dbReference type="PANTHER" id="PTHR43673:SF2">
    <property type="entry name" value="NITROREDUCTASE"/>
    <property type="match status" value="1"/>
</dbReference>